<evidence type="ECO:0000313" key="3">
    <source>
        <dbReference type="Proteomes" id="UP001328107"/>
    </source>
</evidence>
<evidence type="ECO:0008006" key="4">
    <source>
        <dbReference type="Google" id="ProtNLM"/>
    </source>
</evidence>
<feature type="transmembrane region" description="Helical" evidence="1">
    <location>
        <begin position="92"/>
        <end position="113"/>
    </location>
</feature>
<gene>
    <name evidence="2" type="ORF">PMAYCL1PPCAC_12923</name>
</gene>
<keyword evidence="1" id="KW-1133">Transmembrane helix</keyword>
<dbReference type="Gene3D" id="1.20.1070.10">
    <property type="entry name" value="Rhodopsin 7-helix transmembrane proteins"/>
    <property type="match status" value="1"/>
</dbReference>
<feature type="transmembrane region" description="Helical" evidence="1">
    <location>
        <begin position="133"/>
        <end position="156"/>
    </location>
</feature>
<feature type="transmembrane region" description="Helical" evidence="1">
    <location>
        <begin position="12"/>
        <end position="36"/>
    </location>
</feature>
<feature type="transmembrane region" description="Helical" evidence="1">
    <location>
        <begin position="277"/>
        <end position="300"/>
    </location>
</feature>
<keyword evidence="1" id="KW-0472">Membrane</keyword>
<dbReference type="AlphaFoldDB" id="A0AAN4ZK39"/>
<feature type="transmembrane region" description="Helical" evidence="1">
    <location>
        <begin position="197"/>
        <end position="218"/>
    </location>
</feature>
<dbReference type="EMBL" id="BTRK01000003">
    <property type="protein sequence ID" value="GMR42728.1"/>
    <property type="molecule type" value="Genomic_DNA"/>
</dbReference>
<evidence type="ECO:0000313" key="2">
    <source>
        <dbReference type="EMBL" id="GMR42728.1"/>
    </source>
</evidence>
<proteinExistence type="predicted"/>
<feature type="transmembrane region" description="Helical" evidence="1">
    <location>
        <begin position="245"/>
        <end position="271"/>
    </location>
</feature>
<keyword evidence="1" id="KW-0812">Transmembrane</keyword>
<feature type="non-terminal residue" evidence="2">
    <location>
        <position position="321"/>
    </location>
</feature>
<dbReference type="PANTHER" id="PTHR22943:SF248">
    <property type="entry name" value="SEVEN TM RECEPTOR"/>
    <property type="match status" value="1"/>
</dbReference>
<organism evidence="2 3">
    <name type="scientific">Pristionchus mayeri</name>
    <dbReference type="NCBI Taxonomy" id="1317129"/>
    <lineage>
        <taxon>Eukaryota</taxon>
        <taxon>Metazoa</taxon>
        <taxon>Ecdysozoa</taxon>
        <taxon>Nematoda</taxon>
        <taxon>Chromadorea</taxon>
        <taxon>Rhabditida</taxon>
        <taxon>Rhabditina</taxon>
        <taxon>Diplogasteromorpha</taxon>
        <taxon>Diplogasteroidea</taxon>
        <taxon>Neodiplogasteridae</taxon>
        <taxon>Pristionchus</taxon>
    </lineage>
</organism>
<dbReference type="Pfam" id="PF10326">
    <property type="entry name" value="7TM_GPCR_Str"/>
    <property type="match status" value="1"/>
</dbReference>
<accession>A0AAN4ZK39</accession>
<name>A0AAN4ZK39_9BILA</name>
<evidence type="ECO:0000256" key="1">
    <source>
        <dbReference type="SAM" id="Phobius"/>
    </source>
</evidence>
<reference evidence="3" key="1">
    <citation type="submission" date="2022-10" db="EMBL/GenBank/DDBJ databases">
        <title>Genome assembly of Pristionchus species.</title>
        <authorList>
            <person name="Yoshida K."/>
            <person name="Sommer R.J."/>
        </authorList>
    </citation>
    <scope>NUCLEOTIDE SEQUENCE [LARGE SCALE GENOMIC DNA]</scope>
    <source>
        <strain evidence="3">RS5460</strain>
    </source>
</reference>
<dbReference type="Proteomes" id="UP001328107">
    <property type="component" value="Unassembled WGS sequence"/>
</dbReference>
<protein>
    <recommendedName>
        <fullName evidence="4">G protein-coupled receptor</fullName>
    </recommendedName>
</protein>
<feature type="non-terminal residue" evidence="2">
    <location>
        <position position="1"/>
    </location>
</feature>
<feature type="transmembrane region" description="Helical" evidence="1">
    <location>
        <begin position="48"/>
        <end position="72"/>
    </location>
</feature>
<dbReference type="PANTHER" id="PTHR22943">
    <property type="entry name" value="7-TRANSMEMBRANE DOMAIN RECEPTOR C.ELEGANS"/>
    <property type="match status" value="1"/>
</dbReference>
<comment type="caution">
    <text evidence="2">The sequence shown here is derived from an EMBL/GenBank/DDBJ whole genome shotgun (WGS) entry which is preliminary data.</text>
</comment>
<dbReference type="SUPFAM" id="SSF81321">
    <property type="entry name" value="Family A G protein-coupled receptor-like"/>
    <property type="match status" value="1"/>
</dbReference>
<dbReference type="InterPro" id="IPR019428">
    <property type="entry name" value="7TM_GPCR_serpentine_rcpt_Str"/>
</dbReference>
<keyword evidence="3" id="KW-1185">Reference proteome</keyword>
<sequence length="321" mass="36116">IMAEMHSGAVELAHVSAIVSIFSVSLNALLIGAIWYRSPEKLRHRVVACLFVLIDIFFSIVHVINVPIFVSIRGTFLFYPARLIGSTSSNWLLFASFLYLCVSTMFIVCKRFFYRYAQICSPSLYSFISNPFFLALLLLSTAIACAAITLIGMSIFLPQESFTAGICRDFNDILVADFCDKVFLGGSVKETLENTQAMHMLLVFLAGVAAAMIVILYCGRRIDRKVSLIKLSHFSDNLHRKTLKILIVQTVIPFVFVYLPIVIHIISMITYVNTLPITFILSYFLVIFPLANAASHLYFIKDYRAFVFGIIFRPLIKVAGK</sequence>